<dbReference type="InterPro" id="IPR024326">
    <property type="entry name" value="RRP7_C"/>
</dbReference>
<sequence>MTVNLGDIHPIVLSDSKRGSGRQIEPHFLGPRGSLAKFLWKIGSFCIPATAAFPTPATHTLYLRPHAPKIPTETDSHSLFIVNVPVDSTAAHFRAIFYSLVGPGRFESITFAHQKSKTEPSPQSAELAPRKGNKRKRSETAEVETELPQIWDRQLVTSGGAAVALLVDDKSLEMVLKAVRSLHKSSKASKWPIWGEGVADKVPAIGMARYLSHQQLKYPDETALGAMVDAFMKSWNNTEEEQARLAKRKRNVPDENGFVTVTRGGRTGPARQEDAEEKRRELEEKERKKRDEMGNFYRFQTRERRKAEQSELVKRFEEDKKRVESMKEKRGRFRPER</sequence>
<organism evidence="5 6">
    <name type="scientific">Calycina marina</name>
    <dbReference type="NCBI Taxonomy" id="1763456"/>
    <lineage>
        <taxon>Eukaryota</taxon>
        <taxon>Fungi</taxon>
        <taxon>Dikarya</taxon>
        <taxon>Ascomycota</taxon>
        <taxon>Pezizomycotina</taxon>
        <taxon>Leotiomycetes</taxon>
        <taxon>Helotiales</taxon>
        <taxon>Pezizellaceae</taxon>
        <taxon>Calycina</taxon>
    </lineage>
</organism>
<dbReference type="Pfam" id="PF12923">
    <property type="entry name" value="RRP7"/>
    <property type="match status" value="1"/>
</dbReference>
<evidence type="ECO:0000313" key="6">
    <source>
        <dbReference type="Proteomes" id="UP000887226"/>
    </source>
</evidence>
<dbReference type="Proteomes" id="UP000887226">
    <property type="component" value="Unassembled WGS sequence"/>
</dbReference>
<protein>
    <submittedName>
        <fullName evidence="5">Ribosomal RNA-processing protein 7-domain-containing protein</fullName>
    </submittedName>
</protein>
<dbReference type="GO" id="GO:0032545">
    <property type="term" value="C:CURI complex"/>
    <property type="evidence" value="ECO:0007669"/>
    <property type="project" value="TreeGrafter"/>
</dbReference>
<accession>A0A9P8CH75</accession>
<dbReference type="CDD" id="cd12950">
    <property type="entry name" value="RRP7_Rrp7p"/>
    <property type="match status" value="1"/>
</dbReference>
<dbReference type="PANTHER" id="PTHR13191:SF0">
    <property type="entry name" value="RIBOSOMAL RNA-PROCESSING PROTEIN 7 HOMOLOG A-RELATED"/>
    <property type="match status" value="1"/>
</dbReference>
<dbReference type="GO" id="GO:0034456">
    <property type="term" value="C:UTP-C complex"/>
    <property type="evidence" value="ECO:0007669"/>
    <property type="project" value="TreeGrafter"/>
</dbReference>
<dbReference type="InterPro" id="IPR040447">
    <property type="entry name" value="RRM_Rrp7"/>
</dbReference>
<feature type="compositionally biased region" description="Basic and acidic residues" evidence="2">
    <location>
        <begin position="300"/>
        <end position="337"/>
    </location>
</feature>
<evidence type="ECO:0000259" key="4">
    <source>
        <dbReference type="Pfam" id="PF17799"/>
    </source>
</evidence>
<reference evidence="5" key="1">
    <citation type="journal article" date="2021" name="IMA Fungus">
        <title>Genomic characterization of three marine fungi, including Emericellopsis atlantica sp. nov. with signatures of a generalist lifestyle and marine biomass degradation.</title>
        <authorList>
            <person name="Hagestad O.C."/>
            <person name="Hou L."/>
            <person name="Andersen J.H."/>
            <person name="Hansen E.H."/>
            <person name="Altermark B."/>
            <person name="Li C."/>
            <person name="Kuhnert E."/>
            <person name="Cox R.J."/>
            <person name="Crous P.W."/>
            <person name="Spatafora J.W."/>
            <person name="Lail K."/>
            <person name="Amirebrahimi M."/>
            <person name="Lipzen A."/>
            <person name="Pangilinan J."/>
            <person name="Andreopoulos W."/>
            <person name="Hayes R.D."/>
            <person name="Ng V."/>
            <person name="Grigoriev I.V."/>
            <person name="Jackson S.A."/>
            <person name="Sutton T.D.S."/>
            <person name="Dobson A.D.W."/>
            <person name="Rama T."/>
        </authorList>
    </citation>
    <scope>NUCLEOTIDE SEQUENCE</scope>
    <source>
        <strain evidence="5">TRa3180A</strain>
    </source>
</reference>
<evidence type="ECO:0000256" key="2">
    <source>
        <dbReference type="SAM" id="MobiDB-lite"/>
    </source>
</evidence>
<dbReference type="Gene3D" id="6.10.250.1770">
    <property type="match status" value="1"/>
</dbReference>
<dbReference type="PANTHER" id="PTHR13191">
    <property type="entry name" value="RIBOSOMAL RNA PROCESSING PROTEIN 7-RELATED"/>
    <property type="match status" value="1"/>
</dbReference>
<name>A0A9P8CH75_9HELO</name>
<dbReference type="EMBL" id="MU253861">
    <property type="protein sequence ID" value="KAG9245176.1"/>
    <property type="molecule type" value="Genomic_DNA"/>
</dbReference>
<dbReference type="Pfam" id="PF17799">
    <property type="entry name" value="RRM_Rrp7"/>
    <property type="match status" value="1"/>
</dbReference>
<feature type="domain" description="Ribosomal RNA-processing protein 7 C-terminal" evidence="3">
    <location>
        <begin position="216"/>
        <end position="336"/>
    </location>
</feature>
<dbReference type="AlphaFoldDB" id="A0A9P8CH75"/>
<evidence type="ECO:0000313" key="5">
    <source>
        <dbReference type="EMBL" id="KAG9245176.1"/>
    </source>
</evidence>
<feature type="compositionally biased region" description="Basic and acidic residues" evidence="2">
    <location>
        <begin position="271"/>
        <end position="293"/>
    </location>
</feature>
<feature type="domain" description="Rrp7 RRM-like N-terminal" evidence="4">
    <location>
        <begin position="56"/>
        <end position="211"/>
    </location>
</feature>
<proteinExistence type="inferred from homology"/>
<gene>
    <name evidence="5" type="ORF">BJ878DRAFT_575083</name>
</gene>
<comment type="caution">
    <text evidence="5">The sequence shown here is derived from an EMBL/GenBank/DDBJ whole genome shotgun (WGS) entry which is preliminary data.</text>
</comment>
<feature type="region of interest" description="Disordered" evidence="2">
    <location>
        <begin position="246"/>
        <end position="337"/>
    </location>
</feature>
<dbReference type="GO" id="GO:0000028">
    <property type="term" value="P:ribosomal small subunit assembly"/>
    <property type="evidence" value="ECO:0007669"/>
    <property type="project" value="TreeGrafter"/>
</dbReference>
<dbReference type="GO" id="GO:0006364">
    <property type="term" value="P:rRNA processing"/>
    <property type="evidence" value="ECO:0007669"/>
    <property type="project" value="TreeGrafter"/>
</dbReference>
<keyword evidence="6" id="KW-1185">Reference proteome</keyword>
<dbReference type="InterPro" id="IPR040446">
    <property type="entry name" value="RRP7"/>
</dbReference>
<evidence type="ECO:0000256" key="1">
    <source>
        <dbReference type="ARBA" id="ARBA00006110"/>
    </source>
</evidence>
<dbReference type="OrthoDB" id="5390at2759"/>
<feature type="region of interest" description="Disordered" evidence="2">
    <location>
        <begin position="113"/>
        <end position="141"/>
    </location>
</feature>
<comment type="similarity">
    <text evidence="1">Belongs to the RRP7 family.</text>
</comment>
<evidence type="ECO:0000259" key="3">
    <source>
        <dbReference type="Pfam" id="PF12923"/>
    </source>
</evidence>